<dbReference type="RefSeq" id="WP_195134207.1">
    <property type="nucleotide sequence ID" value="NZ_JADLQX010000111.1"/>
</dbReference>
<evidence type="ECO:0008006" key="3">
    <source>
        <dbReference type="Google" id="ProtNLM"/>
    </source>
</evidence>
<dbReference type="Proteomes" id="UP000702209">
    <property type="component" value="Unassembled WGS sequence"/>
</dbReference>
<protein>
    <recommendedName>
        <fullName evidence="3">Transposase</fullName>
    </recommendedName>
</protein>
<name>A0ABS0D2G1_9NOCA</name>
<reference evidence="1 2" key="1">
    <citation type="submission" date="2020-10" db="EMBL/GenBank/DDBJ databases">
        <title>Identification of Nocardia species via Next-generation sequencing and recognition of intraspecies genetic diversity.</title>
        <authorList>
            <person name="Li P."/>
            <person name="Li P."/>
            <person name="Lu B."/>
        </authorList>
    </citation>
    <scope>NUCLEOTIDE SEQUENCE [LARGE SCALE GENOMIC DNA]</scope>
    <source>
        <strain evidence="1 2">BJ06-0157</strain>
    </source>
</reference>
<dbReference type="EMBL" id="JADLQX010000111">
    <property type="protein sequence ID" value="MBF6303031.1"/>
    <property type="molecule type" value="Genomic_DNA"/>
</dbReference>
<comment type="caution">
    <text evidence="1">The sequence shown here is derived from an EMBL/GenBank/DDBJ whole genome shotgun (WGS) entry which is preliminary data.</text>
</comment>
<proteinExistence type="predicted"/>
<gene>
    <name evidence="1" type="ORF">IU459_36855</name>
</gene>
<sequence length="107" mass="11739">MGRLFGKNHVVDKGMLPNEWAIDEVRRRAQDSTVELSDPSTPVFLAPLEPSQGVSLEVDLIIGFTGLCLARCVDDGEWYMGHRDEPGEPIFCWSSYGADLGTAIDGL</sequence>
<evidence type="ECO:0000313" key="2">
    <source>
        <dbReference type="Proteomes" id="UP000702209"/>
    </source>
</evidence>
<organism evidence="1 2">
    <name type="scientific">Nocardia amamiensis</name>
    <dbReference type="NCBI Taxonomy" id="404578"/>
    <lineage>
        <taxon>Bacteria</taxon>
        <taxon>Bacillati</taxon>
        <taxon>Actinomycetota</taxon>
        <taxon>Actinomycetes</taxon>
        <taxon>Mycobacteriales</taxon>
        <taxon>Nocardiaceae</taxon>
        <taxon>Nocardia</taxon>
    </lineage>
</organism>
<evidence type="ECO:0000313" key="1">
    <source>
        <dbReference type="EMBL" id="MBF6303031.1"/>
    </source>
</evidence>
<keyword evidence="2" id="KW-1185">Reference proteome</keyword>
<accession>A0ABS0D2G1</accession>